<dbReference type="RefSeq" id="WP_069786366.1">
    <property type="nucleotide sequence ID" value="NZ_FNOX01000015.1"/>
</dbReference>
<evidence type="ECO:0000313" key="4">
    <source>
        <dbReference type="EMBL" id="SDZ63454.1"/>
    </source>
</evidence>
<proteinExistence type="predicted"/>
<evidence type="ECO:0000259" key="3">
    <source>
        <dbReference type="Pfam" id="PF19922"/>
    </source>
</evidence>
<sequence>MLEPERMLIRRPLLTGHQQIDGLWFAAERFDEGERKRLILKYWQIDARAYRFADGDLLQFHTPCPVNCESLHGWPLIRQGLGLSSAALHPEELRRLPVADLWLVRGSQIHALQLRDAHVLTPGLWLDISTYTLLDTFDCHTPLPATLPDAVITDLREILGGPLEPVSPEREAIMQALLERPRHTSSKGAGASSSPARNNMDDAREVSSPVLKIVIGLLLLGGLIRLFGQSDAAAMLATHTQSFSGMLLGSVIWMVVITALLFGLNRFLHRGASAPAQTAPRPVARAPADPGIAARATPRRHKPAAWRRLLTRLTQHSQLSKLYGKRQAAYMQRMLEMFEDGNFEEALRHAIPLNGGASSGEQSFGTPQRREDLSLSQQDGPARSMLFEDDLAEHLRQVYRQTFERLDRAGRIEEAVFVLAELLKEHQQALDYLEKHARYQQAADLALAWDMLAAVIVRLLCLAEQWQRAVQVARRDNAFADAVVMLQAKSPEAADRLRLEWAESLIAKGLWLQAVDVIWSLPAERPRAAQWLLNAEAAGGRLGIEALVKRAILLPETLNAYGPWVEQLRDDPTRASERSALAQALLLHKANTTALAWLAGATVQAILADQFSDQGQLTHNQLQALVKMSRDKALQADLPGQALKRTPVVSLERLGETREWSAPAAGSRPIFDAAPLEDQRYLVALGEAGVMVVDAAGTALFHFAVPAQKIVIAHSRQVALVLIWRGNVWRVSKLDLVNRVAKDLGMLAMDVYANTFDGSNWTIGKGSQLRVVDVDRGFETLWHVSDLPESVRAIKVDEHNEYLWLSAPGGCLMLWHYRLPERRLVSRESAFDIVATDFQVPSATAESAQYRIKHDYGTPTLILKQHGVRKRYRLPGNLPEEEWDESVSPFLFEDWLLISYRVEEHGTCWHVIHRASDRLCVTLHWPQSPAQLRRLGSDLLLFDGQGRLSHINIDNASQRNISLH</sequence>
<feature type="region of interest" description="Disordered" evidence="1">
    <location>
        <begin position="355"/>
        <end position="378"/>
    </location>
</feature>
<organism evidence="4 5">
    <name type="scientific">Pseudomonas salomonii</name>
    <dbReference type="NCBI Taxonomy" id="191391"/>
    <lineage>
        <taxon>Bacteria</taxon>
        <taxon>Pseudomonadati</taxon>
        <taxon>Pseudomonadota</taxon>
        <taxon>Gammaproteobacteria</taxon>
        <taxon>Pseudomonadales</taxon>
        <taxon>Pseudomonadaceae</taxon>
        <taxon>Pseudomonas</taxon>
    </lineage>
</organism>
<dbReference type="Pfam" id="PF19922">
    <property type="entry name" value="bpX6"/>
    <property type="match status" value="1"/>
</dbReference>
<dbReference type="Proteomes" id="UP000182902">
    <property type="component" value="Unassembled WGS sequence"/>
</dbReference>
<name>A0A1H3UM08_9PSED</name>
<keyword evidence="2" id="KW-0472">Membrane</keyword>
<keyword evidence="2" id="KW-0812">Transmembrane</keyword>
<dbReference type="AlphaFoldDB" id="A0A1H3UM08"/>
<feature type="domain" description="MoxR-vWA-beta-propeller ternary system" evidence="3">
    <location>
        <begin position="9"/>
        <end position="176"/>
    </location>
</feature>
<evidence type="ECO:0000313" key="5">
    <source>
        <dbReference type="Proteomes" id="UP000182902"/>
    </source>
</evidence>
<evidence type="ECO:0000256" key="1">
    <source>
        <dbReference type="SAM" id="MobiDB-lite"/>
    </source>
</evidence>
<feature type="transmembrane region" description="Helical" evidence="2">
    <location>
        <begin position="210"/>
        <end position="228"/>
    </location>
</feature>
<dbReference type="InterPro" id="IPR045547">
    <property type="entry name" value="bpX6"/>
</dbReference>
<keyword evidence="2" id="KW-1133">Transmembrane helix</keyword>
<protein>
    <recommendedName>
        <fullName evidence="3">MoxR-vWA-beta-propeller ternary system domain-containing protein</fullName>
    </recommendedName>
</protein>
<dbReference type="SUPFAM" id="SSF63829">
    <property type="entry name" value="Calcium-dependent phosphotriesterase"/>
    <property type="match status" value="1"/>
</dbReference>
<feature type="region of interest" description="Disordered" evidence="1">
    <location>
        <begin position="181"/>
        <end position="201"/>
    </location>
</feature>
<evidence type="ECO:0000256" key="2">
    <source>
        <dbReference type="SAM" id="Phobius"/>
    </source>
</evidence>
<gene>
    <name evidence="4" type="ORF">SAMN05216247_11515</name>
</gene>
<reference evidence="4 5" key="1">
    <citation type="submission" date="2016-10" db="EMBL/GenBank/DDBJ databases">
        <authorList>
            <person name="de Groot N.N."/>
        </authorList>
    </citation>
    <scope>NUCLEOTIDE SEQUENCE [LARGE SCALE GENOMIC DNA]</scope>
    <source>
        <strain evidence="4 5">ICMP 14252</strain>
    </source>
</reference>
<accession>A0A1H3UM08</accession>
<dbReference type="EMBL" id="FNOX01000015">
    <property type="protein sequence ID" value="SDZ63454.1"/>
    <property type="molecule type" value="Genomic_DNA"/>
</dbReference>
<feature type="transmembrane region" description="Helical" evidence="2">
    <location>
        <begin position="243"/>
        <end position="264"/>
    </location>
</feature>